<keyword evidence="8" id="KW-1185">Reference proteome</keyword>
<keyword evidence="7" id="KW-0969">Cilium</keyword>
<dbReference type="AlphaFoldDB" id="A0A2P8VJW0"/>
<evidence type="ECO:0000313" key="7">
    <source>
        <dbReference type="EMBL" id="PSN07851.1"/>
    </source>
</evidence>
<sequence>MRVSAQQSYNSMNNQFNTLSTRLQTTITQMATGKRILLPSDDPIAATRITQLNREQAAIEQYQSNISAASSSMNQQESVLDSVDNTLLSIRDDLLAAQNGTLDATDLSSYGSAIESATHSIVAALNYQDEDGHYIFGGTVNDKPPIVYEDTDGDGEGDEYVYQGNDNHRETTVSNGVTIDTNVSVGEMFGDDLSILNTLDDVSKTLQDPALDPTDPAVSTDIQQAIDTVDRATEGLNTAIASLGERQNTIGMLSDAQTGVSDANQDLIGQLQDLDYGPATIEFTGLQMAMEATMKTYAKVSDLSLFNVVD</sequence>
<dbReference type="PANTHER" id="PTHR42792:SF1">
    <property type="entry name" value="FLAGELLAR HOOK-ASSOCIATED PROTEIN 3"/>
    <property type="match status" value="1"/>
</dbReference>
<dbReference type="GO" id="GO:0005198">
    <property type="term" value="F:structural molecule activity"/>
    <property type="evidence" value="ECO:0007669"/>
    <property type="project" value="InterPro"/>
</dbReference>
<keyword evidence="7" id="KW-0966">Cell projection</keyword>
<dbReference type="PANTHER" id="PTHR42792">
    <property type="entry name" value="FLAGELLIN"/>
    <property type="match status" value="1"/>
</dbReference>
<dbReference type="EMBL" id="PYEP01000004">
    <property type="protein sequence ID" value="PSN07851.1"/>
    <property type="molecule type" value="Genomic_DNA"/>
</dbReference>
<dbReference type="InterPro" id="IPR001492">
    <property type="entry name" value="Flagellin"/>
</dbReference>
<organism evidence="7 8">
    <name type="scientific">Siccibacter turicensis</name>
    <dbReference type="NCBI Taxonomy" id="357233"/>
    <lineage>
        <taxon>Bacteria</taxon>
        <taxon>Pseudomonadati</taxon>
        <taxon>Pseudomonadota</taxon>
        <taxon>Gammaproteobacteria</taxon>
        <taxon>Enterobacterales</taxon>
        <taxon>Enterobacteriaceae</taxon>
        <taxon>Siccibacter</taxon>
    </lineage>
</organism>
<feature type="domain" description="Flagellin N-terminal" evidence="6">
    <location>
        <begin position="3"/>
        <end position="139"/>
    </location>
</feature>
<evidence type="ECO:0000256" key="5">
    <source>
        <dbReference type="ARBA" id="ARBA00023143"/>
    </source>
</evidence>
<evidence type="ECO:0000259" key="6">
    <source>
        <dbReference type="Pfam" id="PF00669"/>
    </source>
</evidence>
<evidence type="ECO:0000313" key="8">
    <source>
        <dbReference type="Proteomes" id="UP000240212"/>
    </source>
</evidence>
<dbReference type="GO" id="GO:0005576">
    <property type="term" value="C:extracellular region"/>
    <property type="evidence" value="ECO:0007669"/>
    <property type="project" value="UniProtKB-SubCell"/>
</dbReference>
<dbReference type="Pfam" id="PF00669">
    <property type="entry name" value="Flagellin_N"/>
    <property type="match status" value="1"/>
</dbReference>
<dbReference type="GO" id="GO:0071973">
    <property type="term" value="P:bacterial-type flagellum-dependent cell motility"/>
    <property type="evidence" value="ECO:0007669"/>
    <property type="project" value="InterPro"/>
</dbReference>
<protein>
    <submittedName>
        <fullName evidence="7">Flagellar hook-associated protein 3</fullName>
    </submittedName>
</protein>
<gene>
    <name evidence="7" type="primary">flgL</name>
    <name evidence="7" type="ORF">C7G83_12115</name>
</gene>
<proteinExistence type="inferred from homology"/>
<dbReference type="SUPFAM" id="SSF64518">
    <property type="entry name" value="Phase 1 flagellin"/>
    <property type="match status" value="1"/>
</dbReference>
<evidence type="ECO:0000256" key="1">
    <source>
        <dbReference type="ARBA" id="ARBA00004365"/>
    </source>
</evidence>
<dbReference type="Gene3D" id="1.20.1330.10">
    <property type="entry name" value="f41 fragment of flagellin, N-terminal domain"/>
    <property type="match status" value="1"/>
</dbReference>
<keyword evidence="4" id="KW-0964">Secreted</keyword>
<comment type="caution">
    <text evidence="7">The sequence shown here is derived from an EMBL/GenBank/DDBJ whole genome shotgun (WGS) entry which is preliminary data.</text>
</comment>
<evidence type="ECO:0000256" key="4">
    <source>
        <dbReference type="ARBA" id="ARBA00022525"/>
    </source>
</evidence>
<keyword evidence="7" id="KW-0282">Flagellum</keyword>
<dbReference type="RefSeq" id="WP_106877429.1">
    <property type="nucleotide sequence ID" value="NZ_PYEP01000004.1"/>
</dbReference>
<evidence type="ECO:0000256" key="2">
    <source>
        <dbReference type="ARBA" id="ARBA00004613"/>
    </source>
</evidence>
<evidence type="ECO:0000256" key="3">
    <source>
        <dbReference type="ARBA" id="ARBA00005709"/>
    </source>
</evidence>
<dbReference type="GO" id="GO:0009424">
    <property type="term" value="C:bacterial-type flagellum hook"/>
    <property type="evidence" value="ECO:0007669"/>
    <property type="project" value="InterPro"/>
</dbReference>
<dbReference type="InterPro" id="IPR013384">
    <property type="entry name" value="Flagell_FlgL"/>
</dbReference>
<name>A0A2P8VJW0_9ENTR</name>
<comment type="subcellular location">
    <subcellularLocation>
        <location evidence="1">Bacterial flagellum</location>
    </subcellularLocation>
    <subcellularLocation>
        <location evidence="2">Secreted</location>
    </subcellularLocation>
</comment>
<comment type="similarity">
    <text evidence="3">Belongs to the bacterial flagellin family.</text>
</comment>
<reference evidence="7 8" key="1">
    <citation type="submission" date="2018-03" db="EMBL/GenBank/DDBJ databases">
        <title>Draft genome sequence of the first documented clinical Siccibacter turicensis isolate in Austria.</title>
        <authorList>
            <person name="Lepuschitz S."/>
            <person name="Pekard-Amenitsch S."/>
            <person name="Haunold R."/>
            <person name="Schill S."/>
            <person name="Mach R."/>
            <person name="Allerberger F."/>
            <person name="Ruppitsch W."/>
            <person name="Forsythe S.J."/>
        </authorList>
    </citation>
    <scope>NUCLEOTIDE SEQUENCE [LARGE SCALE GENOMIC DNA]</scope>
    <source>
        <strain evidence="7 8">6100069499-17</strain>
    </source>
</reference>
<dbReference type="OrthoDB" id="9768249at2"/>
<dbReference type="InterPro" id="IPR001029">
    <property type="entry name" value="Flagellin_N"/>
</dbReference>
<dbReference type="NCBIfam" id="TIGR02550">
    <property type="entry name" value="flagell_flgL"/>
    <property type="match status" value="1"/>
</dbReference>
<keyword evidence="5" id="KW-0975">Bacterial flagellum</keyword>
<accession>A0A2P8VJW0</accession>
<dbReference type="Proteomes" id="UP000240212">
    <property type="component" value="Unassembled WGS sequence"/>
</dbReference>